<dbReference type="PANTHER" id="PTHR43067:SF3">
    <property type="entry name" value="MALTOSE ABC TRANSPORTER, ATP-BINDING PROTEIN"/>
    <property type="match status" value="1"/>
</dbReference>
<reference evidence="6" key="4">
    <citation type="submission" date="2020-09" db="EMBL/GenBank/DDBJ databases">
        <authorList>
            <person name="Sun Q."/>
            <person name="Ohkuma M."/>
        </authorList>
    </citation>
    <scope>NUCLEOTIDE SEQUENCE</scope>
    <source>
        <strain evidence="6">JCM 31740</strain>
    </source>
</reference>
<accession>A0A348B2F6</accession>
<dbReference type="Pfam" id="PF00005">
    <property type="entry name" value="ABC_tran"/>
    <property type="match status" value="1"/>
</dbReference>
<dbReference type="InterPro" id="IPR013563">
    <property type="entry name" value="Oligopep_ABC_C"/>
</dbReference>
<keyword evidence="1" id="KW-0813">Transport</keyword>
<dbReference type="EMBL" id="AP018553">
    <property type="protein sequence ID" value="BBD72358.1"/>
    <property type="molecule type" value="Genomic_DNA"/>
</dbReference>
<dbReference type="GO" id="GO:0005524">
    <property type="term" value="F:ATP binding"/>
    <property type="evidence" value="ECO:0007669"/>
    <property type="project" value="UniProtKB-KW"/>
</dbReference>
<keyword evidence="2" id="KW-0547">Nucleotide-binding</keyword>
<dbReference type="InterPro" id="IPR017871">
    <property type="entry name" value="ABC_transporter-like_CS"/>
</dbReference>
<evidence type="ECO:0000256" key="1">
    <source>
        <dbReference type="ARBA" id="ARBA00022448"/>
    </source>
</evidence>
<dbReference type="AlphaFoldDB" id="A0A348B2F6"/>
<dbReference type="Proteomes" id="UP000616143">
    <property type="component" value="Unassembled WGS sequence"/>
</dbReference>
<reference evidence="7" key="2">
    <citation type="submission" date="2018-04" db="EMBL/GenBank/DDBJ databases">
        <title>Complete genome sequence of Sulfodiicoccus acidiphilus strain HS-1.</title>
        <authorList>
            <person name="Sakai H.D."/>
            <person name="Kurosawa N."/>
        </authorList>
    </citation>
    <scope>NUCLEOTIDE SEQUENCE [LARGE SCALE GENOMIC DNA]</scope>
    <source>
        <strain evidence="7">HS-1</strain>
    </source>
</reference>
<dbReference type="EMBL" id="BMQS01000004">
    <property type="protein sequence ID" value="GGT90056.1"/>
    <property type="molecule type" value="Genomic_DNA"/>
</dbReference>
<name>A0A348B2F6_9CREN</name>
<evidence type="ECO:0000256" key="2">
    <source>
        <dbReference type="ARBA" id="ARBA00022741"/>
    </source>
</evidence>
<gene>
    <name evidence="6" type="ORF">GCM10007116_04750</name>
    <name evidence="5" type="ORF">HS1genome_0747</name>
</gene>
<dbReference type="Gene3D" id="3.40.50.300">
    <property type="entry name" value="P-loop containing nucleotide triphosphate hydrolases"/>
    <property type="match status" value="1"/>
</dbReference>
<feature type="domain" description="ABC transporter" evidence="4">
    <location>
        <begin position="16"/>
        <end position="263"/>
    </location>
</feature>
<dbReference type="PROSITE" id="PS00211">
    <property type="entry name" value="ABC_TRANSPORTER_1"/>
    <property type="match status" value="1"/>
</dbReference>
<evidence type="ECO:0000313" key="7">
    <source>
        <dbReference type="Proteomes" id="UP000276741"/>
    </source>
</evidence>
<keyword evidence="7" id="KW-1185">Reference proteome</keyword>
<proteinExistence type="predicted"/>
<dbReference type="NCBIfam" id="TIGR01727">
    <property type="entry name" value="oligo_HPY"/>
    <property type="match status" value="1"/>
</dbReference>
<reference evidence="5" key="3">
    <citation type="journal article" date="2019" name="BMC Res. Notes">
        <title>Complete genome sequence of the Sulfodiicoccus acidiphilus strain HS-1T, the first crenarchaeon that lacks polB3, isolated from an acidic hot spring in Ohwaku-dani, Hakone, Japan.</title>
        <authorList>
            <person name="Sakai H.D."/>
            <person name="Kurosawa N."/>
        </authorList>
    </citation>
    <scope>NUCLEOTIDE SEQUENCE</scope>
    <source>
        <strain evidence="5">HS-1</strain>
    </source>
</reference>
<evidence type="ECO:0000259" key="4">
    <source>
        <dbReference type="PROSITE" id="PS50893"/>
    </source>
</evidence>
<dbReference type="CDD" id="cd03257">
    <property type="entry name" value="ABC_NikE_OppD_transporters"/>
    <property type="match status" value="1"/>
</dbReference>
<keyword evidence="3 5" id="KW-0067">ATP-binding</keyword>
<evidence type="ECO:0000313" key="6">
    <source>
        <dbReference type="EMBL" id="GGT90056.1"/>
    </source>
</evidence>
<dbReference type="InterPro" id="IPR003593">
    <property type="entry name" value="AAA+_ATPase"/>
</dbReference>
<dbReference type="KEGG" id="sacd:HS1genome_0747"/>
<dbReference type="RefSeq" id="WP_126449687.1">
    <property type="nucleotide sequence ID" value="NZ_AP018553.1"/>
</dbReference>
<evidence type="ECO:0000313" key="5">
    <source>
        <dbReference type="EMBL" id="BBD72358.1"/>
    </source>
</evidence>
<dbReference type="GO" id="GO:0016887">
    <property type="term" value="F:ATP hydrolysis activity"/>
    <property type="evidence" value="ECO:0007669"/>
    <property type="project" value="InterPro"/>
</dbReference>
<evidence type="ECO:0000256" key="3">
    <source>
        <dbReference type="ARBA" id="ARBA00022840"/>
    </source>
</evidence>
<dbReference type="GeneID" id="38666250"/>
<dbReference type="Pfam" id="PF08352">
    <property type="entry name" value="oligo_HPY"/>
    <property type="match status" value="1"/>
</dbReference>
<dbReference type="OrthoDB" id="18209at2157"/>
<dbReference type="PANTHER" id="PTHR43067">
    <property type="entry name" value="OLIGOPEPTIDE/DIPEPTIDE ABC TRANSPORTER, ATPASE SUBUNIT"/>
    <property type="match status" value="1"/>
</dbReference>
<dbReference type="InterPro" id="IPR027417">
    <property type="entry name" value="P-loop_NTPase"/>
</dbReference>
<dbReference type="SUPFAM" id="SSF52540">
    <property type="entry name" value="P-loop containing nucleoside triphosphate hydrolases"/>
    <property type="match status" value="1"/>
</dbReference>
<reference evidence="6" key="1">
    <citation type="journal article" date="2014" name="Int. J. Syst. Evol. Microbiol.">
        <title>Complete genome sequence of Corynebacterium casei LMG S-19264T (=DSM 44701T), isolated from a smear-ripened cheese.</title>
        <authorList>
            <consortium name="US DOE Joint Genome Institute (JGI-PGF)"/>
            <person name="Walter F."/>
            <person name="Albersmeier A."/>
            <person name="Kalinowski J."/>
            <person name="Ruckert C."/>
        </authorList>
    </citation>
    <scope>NUCLEOTIDE SEQUENCE</scope>
    <source>
        <strain evidence="6">JCM 31740</strain>
    </source>
</reference>
<organism evidence="5 7">
    <name type="scientific">Sulfodiicoccus acidiphilus</name>
    <dbReference type="NCBI Taxonomy" id="1670455"/>
    <lineage>
        <taxon>Archaea</taxon>
        <taxon>Thermoproteota</taxon>
        <taxon>Thermoprotei</taxon>
        <taxon>Sulfolobales</taxon>
        <taxon>Sulfolobaceae</taxon>
        <taxon>Sulfodiicoccus</taxon>
    </lineage>
</organism>
<dbReference type="PROSITE" id="PS50893">
    <property type="entry name" value="ABC_TRANSPORTER_2"/>
    <property type="match status" value="1"/>
</dbReference>
<dbReference type="Proteomes" id="UP000276741">
    <property type="component" value="Chromosome"/>
</dbReference>
<dbReference type="InterPro" id="IPR003439">
    <property type="entry name" value="ABC_transporter-like_ATP-bd"/>
</dbReference>
<dbReference type="FunFam" id="3.40.50.300:FF:000016">
    <property type="entry name" value="Oligopeptide ABC transporter ATP-binding component"/>
    <property type="match status" value="1"/>
</dbReference>
<dbReference type="SMART" id="SM00382">
    <property type="entry name" value="AAA"/>
    <property type="match status" value="1"/>
</dbReference>
<protein>
    <submittedName>
        <fullName evidence="5">Dipeptide/oligopeptide/nickel ABC transporter ATP-binding protein</fullName>
    </submittedName>
</protein>
<dbReference type="GO" id="GO:0015833">
    <property type="term" value="P:peptide transport"/>
    <property type="evidence" value="ECO:0007669"/>
    <property type="project" value="InterPro"/>
</dbReference>
<sequence>MSETFEEDAINPVLLIDSLKVYFRTKGGYVKAADEVSTFVNEGGVTGLAGESGSGKSTVVSQVFRILPKNGEYLGGKVLFKNKDLMKMNLKEFSKEVRWKRMSLIPQASMDALDPVYRIKDQMLETILEHEDVSKAEAMERIYKSLESVGVPQEKAEMFPHELSGGQRQRVIIAMALLLNPDLVIADEPTTALDVITQAQIVSLLKGLQQSRGFSMMMVTHDLSLLAGVSDMVTIMYAGKVVELGGVDKIYSSPLHPYTQLLIKSIPDVRKWRERKLVSIPGYPPDLIDPPRGCRFHPRCPLAMPICKEKEPELLRVEPRHYVACHVTGVRR</sequence>